<protein>
    <recommendedName>
        <fullName evidence="4">HTH luxR-type domain-containing protein</fullName>
    </recommendedName>
</protein>
<accession>A0A077M0D6</accession>
<evidence type="ECO:0000313" key="5">
    <source>
        <dbReference type="EMBL" id="CCH78582.1"/>
    </source>
</evidence>
<dbReference type="CDD" id="cd06170">
    <property type="entry name" value="LuxR_C_like"/>
    <property type="match status" value="1"/>
</dbReference>
<evidence type="ECO:0000259" key="4">
    <source>
        <dbReference type="PROSITE" id="PS50043"/>
    </source>
</evidence>
<dbReference type="PROSITE" id="PS50043">
    <property type="entry name" value="HTH_LUXR_2"/>
    <property type="match status" value="1"/>
</dbReference>
<dbReference type="EMBL" id="CAJB01000225">
    <property type="protein sequence ID" value="CCH78582.1"/>
    <property type="molecule type" value="Genomic_DNA"/>
</dbReference>
<dbReference type="PANTHER" id="PTHR44688:SF16">
    <property type="entry name" value="DNA-BINDING TRANSCRIPTIONAL ACTIVATOR DEVR_DOSR"/>
    <property type="match status" value="1"/>
</dbReference>
<gene>
    <name evidence="5" type="ORF">BN12_3000003</name>
</gene>
<dbReference type="GO" id="GO:0006355">
    <property type="term" value="P:regulation of DNA-templated transcription"/>
    <property type="evidence" value="ECO:0007669"/>
    <property type="project" value="InterPro"/>
</dbReference>
<evidence type="ECO:0000313" key="6">
    <source>
        <dbReference type="Proteomes" id="UP000035721"/>
    </source>
</evidence>
<dbReference type="PRINTS" id="PR00038">
    <property type="entry name" value="HTHLUXR"/>
</dbReference>
<dbReference type="GO" id="GO:0003677">
    <property type="term" value="F:DNA binding"/>
    <property type="evidence" value="ECO:0007669"/>
    <property type="project" value="UniProtKB-KW"/>
</dbReference>
<dbReference type="OrthoDB" id="9808843at2"/>
<dbReference type="AlphaFoldDB" id="A0A077M0D6"/>
<keyword evidence="2" id="KW-0238">DNA-binding</keyword>
<dbReference type="PROSITE" id="PS00622">
    <property type="entry name" value="HTH_LUXR_1"/>
    <property type="match status" value="1"/>
</dbReference>
<dbReference type="STRING" id="1194083.BN12_3000003"/>
<dbReference type="InterPro" id="IPR036388">
    <property type="entry name" value="WH-like_DNA-bd_sf"/>
</dbReference>
<keyword evidence="6" id="KW-1185">Reference proteome</keyword>
<comment type="caution">
    <text evidence="5">The sequence shown here is derived from an EMBL/GenBank/DDBJ whole genome shotgun (WGS) entry which is preliminary data.</text>
</comment>
<dbReference type="PANTHER" id="PTHR44688">
    <property type="entry name" value="DNA-BINDING TRANSCRIPTIONAL ACTIVATOR DEVR_DOSR"/>
    <property type="match status" value="1"/>
</dbReference>
<dbReference type="Gene3D" id="1.10.10.10">
    <property type="entry name" value="Winged helix-like DNA-binding domain superfamily/Winged helix DNA-binding domain"/>
    <property type="match status" value="1"/>
</dbReference>
<dbReference type="InterPro" id="IPR016032">
    <property type="entry name" value="Sig_transdc_resp-reg_C-effctor"/>
</dbReference>
<keyword evidence="3" id="KW-0804">Transcription</keyword>
<proteinExistence type="predicted"/>
<name>A0A077M0D6_9MICO</name>
<dbReference type="Proteomes" id="UP000035721">
    <property type="component" value="Unassembled WGS sequence"/>
</dbReference>
<dbReference type="SMART" id="SM00421">
    <property type="entry name" value="HTH_LUXR"/>
    <property type="match status" value="1"/>
</dbReference>
<sequence length="92" mass="9881">MRLLADRARHELHAAGARPRRTALSGLAALTPAEHEVAMLAASGCGNKEIAQRLFVTRRTVETHLTHVFDKLGIAGRTRLADLLDGGTDQSA</sequence>
<organism evidence="5 6">
    <name type="scientific">Nostocoides japonicum T1-X7</name>
    <dbReference type="NCBI Taxonomy" id="1194083"/>
    <lineage>
        <taxon>Bacteria</taxon>
        <taxon>Bacillati</taxon>
        <taxon>Actinomycetota</taxon>
        <taxon>Actinomycetes</taxon>
        <taxon>Micrococcales</taxon>
        <taxon>Intrasporangiaceae</taxon>
        <taxon>Nostocoides</taxon>
    </lineage>
</organism>
<evidence type="ECO:0000256" key="1">
    <source>
        <dbReference type="ARBA" id="ARBA00023015"/>
    </source>
</evidence>
<reference evidence="5 6" key="1">
    <citation type="journal article" date="2013" name="ISME J.">
        <title>A metabolic model for members of the genus Tetrasphaera involved in enhanced biological phosphorus removal.</title>
        <authorList>
            <person name="Kristiansen R."/>
            <person name="Nguyen H.T.T."/>
            <person name="Saunders A.M."/>
            <person name="Nielsen J.L."/>
            <person name="Wimmer R."/>
            <person name="Le V.Q."/>
            <person name="McIlroy S.J."/>
            <person name="Petrovski S."/>
            <person name="Seviour R.J."/>
            <person name="Calteau A."/>
            <person name="Nielsen K.L."/>
            <person name="Nielsen P.H."/>
        </authorList>
    </citation>
    <scope>NUCLEOTIDE SEQUENCE [LARGE SCALE GENOMIC DNA]</scope>
    <source>
        <strain evidence="5 6">T1-X7</strain>
    </source>
</reference>
<evidence type="ECO:0000256" key="3">
    <source>
        <dbReference type="ARBA" id="ARBA00023163"/>
    </source>
</evidence>
<dbReference type="InterPro" id="IPR000792">
    <property type="entry name" value="Tscrpt_reg_LuxR_C"/>
</dbReference>
<dbReference type="SUPFAM" id="SSF46894">
    <property type="entry name" value="C-terminal effector domain of the bipartite response regulators"/>
    <property type="match status" value="1"/>
</dbReference>
<evidence type="ECO:0000256" key="2">
    <source>
        <dbReference type="ARBA" id="ARBA00023125"/>
    </source>
</evidence>
<keyword evidence="1" id="KW-0805">Transcription regulation</keyword>
<feature type="domain" description="HTH luxR-type" evidence="4">
    <location>
        <begin position="23"/>
        <end position="88"/>
    </location>
</feature>
<dbReference type="Pfam" id="PF00196">
    <property type="entry name" value="GerE"/>
    <property type="match status" value="1"/>
</dbReference>